<sequence length="65" mass="7260">MLWQRGKGGHSKCSVLQYKHVNDFTFFSNKINDSSGSLLITPGVISPISLLFYVTKFPHSGESTR</sequence>
<reference evidence="1" key="2">
    <citation type="journal article" date="2015" name="Fish Shellfish Immunol.">
        <title>Early steps in the European eel (Anguilla anguilla)-Vibrio vulnificus interaction in the gills: Role of the RtxA13 toxin.</title>
        <authorList>
            <person name="Callol A."/>
            <person name="Pajuelo D."/>
            <person name="Ebbesson L."/>
            <person name="Teles M."/>
            <person name="MacKenzie S."/>
            <person name="Amaro C."/>
        </authorList>
    </citation>
    <scope>NUCLEOTIDE SEQUENCE</scope>
</reference>
<dbReference type="AlphaFoldDB" id="A0A0E9QH37"/>
<reference evidence="1" key="1">
    <citation type="submission" date="2014-11" db="EMBL/GenBank/DDBJ databases">
        <authorList>
            <person name="Amaro Gonzalez C."/>
        </authorList>
    </citation>
    <scope>NUCLEOTIDE SEQUENCE</scope>
</reference>
<accession>A0A0E9QH37</accession>
<organism evidence="1">
    <name type="scientific">Anguilla anguilla</name>
    <name type="common">European freshwater eel</name>
    <name type="synonym">Muraena anguilla</name>
    <dbReference type="NCBI Taxonomy" id="7936"/>
    <lineage>
        <taxon>Eukaryota</taxon>
        <taxon>Metazoa</taxon>
        <taxon>Chordata</taxon>
        <taxon>Craniata</taxon>
        <taxon>Vertebrata</taxon>
        <taxon>Euteleostomi</taxon>
        <taxon>Actinopterygii</taxon>
        <taxon>Neopterygii</taxon>
        <taxon>Teleostei</taxon>
        <taxon>Anguilliformes</taxon>
        <taxon>Anguillidae</taxon>
        <taxon>Anguilla</taxon>
    </lineage>
</organism>
<protein>
    <submittedName>
        <fullName evidence="1">Uncharacterized protein</fullName>
    </submittedName>
</protein>
<dbReference type="EMBL" id="GBXM01093154">
    <property type="protein sequence ID" value="JAH15423.1"/>
    <property type="molecule type" value="Transcribed_RNA"/>
</dbReference>
<evidence type="ECO:0000313" key="1">
    <source>
        <dbReference type="EMBL" id="JAH15423.1"/>
    </source>
</evidence>
<proteinExistence type="predicted"/>
<name>A0A0E9QH37_ANGAN</name>